<feature type="transmembrane region" description="Helical" evidence="4">
    <location>
        <begin position="206"/>
        <end position="227"/>
    </location>
</feature>
<protein>
    <submittedName>
        <fullName evidence="6">AraC family transcriptional regulator</fullName>
    </submittedName>
</protein>
<dbReference type="PROSITE" id="PS01124">
    <property type="entry name" value="HTH_ARAC_FAMILY_2"/>
    <property type="match status" value="1"/>
</dbReference>
<dbReference type="PRINTS" id="PR00032">
    <property type="entry name" value="HTHARAC"/>
</dbReference>
<proteinExistence type="predicted"/>
<keyword evidence="4" id="KW-1133">Transmembrane helix</keyword>
<evidence type="ECO:0000256" key="3">
    <source>
        <dbReference type="ARBA" id="ARBA00023163"/>
    </source>
</evidence>
<dbReference type="GO" id="GO:0043565">
    <property type="term" value="F:sequence-specific DNA binding"/>
    <property type="evidence" value="ECO:0007669"/>
    <property type="project" value="InterPro"/>
</dbReference>
<dbReference type="EMBL" id="VKKU01000002">
    <property type="protein sequence ID" value="TSB02556.1"/>
    <property type="molecule type" value="Genomic_DNA"/>
</dbReference>
<dbReference type="GO" id="GO:0003700">
    <property type="term" value="F:DNA-binding transcription factor activity"/>
    <property type="evidence" value="ECO:0007669"/>
    <property type="project" value="InterPro"/>
</dbReference>
<dbReference type="SMART" id="SM00342">
    <property type="entry name" value="HTH_ARAC"/>
    <property type="match status" value="1"/>
</dbReference>
<keyword evidence="1" id="KW-0805">Transcription regulation</keyword>
<dbReference type="InterPro" id="IPR020449">
    <property type="entry name" value="Tscrpt_reg_AraC-type_HTH"/>
</dbReference>
<feature type="transmembrane region" description="Helical" evidence="4">
    <location>
        <begin position="65"/>
        <end position="87"/>
    </location>
</feature>
<keyword evidence="7" id="KW-1185">Reference proteome</keyword>
<feature type="domain" description="HTH araC/xylS-type" evidence="5">
    <location>
        <begin position="274"/>
        <end position="363"/>
    </location>
</feature>
<evidence type="ECO:0000259" key="5">
    <source>
        <dbReference type="PROSITE" id="PS01124"/>
    </source>
</evidence>
<feature type="transmembrane region" description="Helical" evidence="4">
    <location>
        <begin position="6"/>
        <end position="28"/>
    </location>
</feature>
<keyword evidence="4" id="KW-0812">Transmembrane</keyword>
<dbReference type="Pfam" id="PF12833">
    <property type="entry name" value="HTH_18"/>
    <property type="match status" value="1"/>
</dbReference>
<accession>A0A553WCZ2</accession>
<dbReference type="Proteomes" id="UP000320160">
    <property type="component" value="Unassembled WGS sequence"/>
</dbReference>
<dbReference type="PANTHER" id="PTHR43280">
    <property type="entry name" value="ARAC-FAMILY TRANSCRIPTIONAL REGULATOR"/>
    <property type="match status" value="1"/>
</dbReference>
<dbReference type="SUPFAM" id="SSF46689">
    <property type="entry name" value="Homeodomain-like"/>
    <property type="match status" value="1"/>
</dbReference>
<evidence type="ECO:0000313" key="7">
    <source>
        <dbReference type="Proteomes" id="UP000320160"/>
    </source>
</evidence>
<reference evidence="6 7" key="1">
    <citation type="submission" date="2019-07" db="EMBL/GenBank/DDBJ databases">
        <authorList>
            <person name="Park M."/>
        </authorList>
    </citation>
    <scope>NUCLEOTIDE SEQUENCE [LARGE SCALE GENOMIC DNA]</scope>
    <source>
        <strain evidence="6 7">KCTC32445</strain>
    </source>
</reference>
<evidence type="ECO:0000313" key="6">
    <source>
        <dbReference type="EMBL" id="TSB02556.1"/>
    </source>
</evidence>
<dbReference type="Gene3D" id="1.10.10.60">
    <property type="entry name" value="Homeodomain-like"/>
    <property type="match status" value="1"/>
</dbReference>
<dbReference type="InterPro" id="IPR018062">
    <property type="entry name" value="HTH_AraC-typ_CS"/>
</dbReference>
<evidence type="ECO:0000256" key="2">
    <source>
        <dbReference type="ARBA" id="ARBA00023125"/>
    </source>
</evidence>
<evidence type="ECO:0000256" key="4">
    <source>
        <dbReference type="SAM" id="Phobius"/>
    </source>
</evidence>
<organism evidence="6 7">
    <name type="scientific">Sphingorhabdus contaminans</name>
    <dbReference type="NCBI Taxonomy" id="1343899"/>
    <lineage>
        <taxon>Bacteria</taxon>
        <taxon>Pseudomonadati</taxon>
        <taxon>Pseudomonadota</taxon>
        <taxon>Alphaproteobacteria</taxon>
        <taxon>Sphingomonadales</taxon>
        <taxon>Sphingomonadaceae</taxon>
        <taxon>Sphingorhabdus</taxon>
    </lineage>
</organism>
<feature type="transmembrane region" description="Helical" evidence="4">
    <location>
        <begin position="176"/>
        <end position="200"/>
    </location>
</feature>
<dbReference type="PANTHER" id="PTHR43280:SF28">
    <property type="entry name" value="HTH-TYPE TRANSCRIPTIONAL ACTIVATOR RHAS"/>
    <property type="match status" value="1"/>
</dbReference>
<feature type="transmembrane region" description="Helical" evidence="4">
    <location>
        <begin position="99"/>
        <end position="122"/>
    </location>
</feature>
<name>A0A553WCZ2_9SPHN</name>
<keyword evidence="3" id="KW-0804">Transcription</keyword>
<dbReference type="PROSITE" id="PS00041">
    <property type="entry name" value="HTH_ARAC_FAMILY_1"/>
    <property type="match status" value="1"/>
</dbReference>
<dbReference type="AlphaFoldDB" id="A0A553WCZ2"/>
<gene>
    <name evidence="6" type="ORF">FOM92_08710</name>
</gene>
<keyword evidence="2" id="KW-0238">DNA-binding</keyword>
<dbReference type="OrthoDB" id="5492415at2"/>
<sequence length="369" mass="41136">MDGLSFGWRTALLLVMFIQLLLLALSLTRALQNRIANRTMAVLLLVLAGILIPWMIGFAGFYDKWMWLTFAPFQISLAVAPLFYLYAHAIVTGQWSDKGYWHLAPAALQFFIYTASFLLPFTLKMQWADLAAPAFTWITSIGIMVGLAYYCYASLRLLQHYRAALAAARSDGHRYAALWLGNAIFALALLLLIWTSFLVWDLLSPLGYSGLMWLYVAIGAFALYLGIEAWRHATLAFPPIDSLKAVADTLPPPRDWIELGKLWAEKVKAEDWAADPDLSLATLARKLGTNSGHLSRAINEGLGVNFATFVNDLRARSVAAMMMQGRQDDLLDLALEAGFSSKASFNRAFAATFGTTPSQWRKRQVSNHE</sequence>
<keyword evidence="4" id="KW-0472">Membrane</keyword>
<dbReference type="InterPro" id="IPR018060">
    <property type="entry name" value="HTH_AraC"/>
</dbReference>
<dbReference type="InterPro" id="IPR009057">
    <property type="entry name" value="Homeodomain-like_sf"/>
</dbReference>
<feature type="transmembrane region" description="Helical" evidence="4">
    <location>
        <begin position="134"/>
        <end position="155"/>
    </location>
</feature>
<comment type="caution">
    <text evidence="6">The sequence shown here is derived from an EMBL/GenBank/DDBJ whole genome shotgun (WGS) entry which is preliminary data.</text>
</comment>
<feature type="transmembrane region" description="Helical" evidence="4">
    <location>
        <begin position="40"/>
        <end position="59"/>
    </location>
</feature>
<evidence type="ECO:0000256" key="1">
    <source>
        <dbReference type="ARBA" id="ARBA00023015"/>
    </source>
</evidence>